<dbReference type="Pfam" id="PF09678">
    <property type="entry name" value="Caa3_CtaG"/>
    <property type="match status" value="1"/>
</dbReference>
<dbReference type="InterPro" id="IPR019108">
    <property type="entry name" value="Caa3_assmbl_CtaG-rel"/>
</dbReference>
<evidence type="ECO:0000256" key="5">
    <source>
        <dbReference type="ARBA" id="ARBA00023136"/>
    </source>
</evidence>
<feature type="transmembrane region" description="Helical" evidence="6">
    <location>
        <begin position="124"/>
        <end position="143"/>
    </location>
</feature>
<name>A0A7W3JRX7_9MICO</name>
<feature type="transmembrane region" description="Helical" evidence="6">
    <location>
        <begin position="185"/>
        <end position="208"/>
    </location>
</feature>
<evidence type="ECO:0000256" key="4">
    <source>
        <dbReference type="ARBA" id="ARBA00022989"/>
    </source>
</evidence>
<feature type="transmembrane region" description="Helical" evidence="6">
    <location>
        <begin position="155"/>
        <end position="173"/>
    </location>
</feature>
<dbReference type="InterPro" id="IPR036259">
    <property type="entry name" value="MFS_trans_sf"/>
</dbReference>
<dbReference type="GO" id="GO:0005886">
    <property type="term" value="C:plasma membrane"/>
    <property type="evidence" value="ECO:0007669"/>
    <property type="project" value="UniProtKB-SubCell"/>
</dbReference>
<feature type="transmembrane region" description="Helical" evidence="6">
    <location>
        <begin position="81"/>
        <end position="104"/>
    </location>
</feature>
<comment type="subcellular location">
    <subcellularLocation>
        <location evidence="1">Cell membrane</location>
        <topology evidence="1">Multi-pass membrane protein</topology>
    </subcellularLocation>
</comment>
<accession>A0A7W3JRX7</accession>
<comment type="caution">
    <text evidence="7">The sequence shown here is derived from an EMBL/GenBank/DDBJ whole genome shotgun (WGS) entry which is preliminary data.</text>
</comment>
<organism evidence="7 8">
    <name type="scientific">Alpinimonas psychrophila</name>
    <dbReference type="NCBI Taxonomy" id="748908"/>
    <lineage>
        <taxon>Bacteria</taxon>
        <taxon>Bacillati</taxon>
        <taxon>Actinomycetota</taxon>
        <taxon>Actinomycetes</taxon>
        <taxon>Micrococcales</taxon>
        <taxon>Microbacteriaceae</taxon>
        <taxon>Alpinimonas</taxon>
    </lineage>
</organism>
<evidence type="ECO:0000313" key="7">
    <source>
        <dbReference type="EMBL" id="MBA8828095.1"/>
    </source>
</evidence>
<keyword evidence="8" id="KW-1185">Reference proteome</keyword>
<keyword evidence="5 6" id="KW-0472">Membrane</keyword>
<keyword evidence="2" id="KW-1003">Cell membrane</keyword>
<feature type="transmembrane region" description="Helical" evidence="6">
    <location>
        <begin position="6"/>
        <end position="27"/>
    </location>
</feature>
<feature type="transmembrane region" description="Helical" evidence="6">
    <location>
        <begin position="242"/>
        <end position="262"/>
    </location>
</feature>
<keyword evidence="4 6" id="KW-1133">Transmembrane helix</keyword>
<protein>
    <submittedName>
        <fullName evidence="7">Cytochrome c oxidase assembly factor CtaG</fullName>
    </submittedName>
</protein>
<evidence type="ECO:0000256" key="6">
    <source>
        <dbReference type="SAM" id="Phobius"/>
    </source>
</evidence>
<gene>
    <name evidence="7" type="ORF">FB555_000166</name>
</gene>
<evidence type="ECO:0000256" key="1">
    <source>
        <dbReference type="ARBA" id="ARBA00004651"/>
    </source>
</evidence>
<dbReference type="RefSeq" id="WP_246323492.1">
    <property type="nucleotide sequence ID" value="NZ_JACGWU010000001.1"/>
</dbReference>
<feature type="transmembrane region" description="Helical" evidence="6">
    <location>
        <begin position="48"/>
        <end position="69"/>
    </location>
</feature>
<dbReference type="EMBL" id="JACGWU010000001">
    <property type="protein sequence ID" value="MBA8828095.1"/>
    <property type="molecule type" value="Genomic_DNA"/>
</dbReference>
<proteinExistence type="predicted"/>
<dbReference type="AlphaFoldDB" id="A0A7W3JRX7"/>
<dbReference type="SUPFAM" id="SSF103473">
    <property type="entry name" value="MFS general substrate transporter"/>
    <property type="match status" value="1"/>
</dbReference>
<reference evidence="7 8" key="1">
    <citation type="submission" date="2020-07" db="EMBL/GenBank/DDBJ databases">
        <title>Sequencing the genomes of 1000 actinobacteria strains.</title>
        <authorList>
            <person name="Klenk H.-P."/>
        </authorList>
    </citation>
    <scope>NUCLEOTIDE SEQUENCE [LARGE SCALE GENOMIC DNA]</scope>
    <source>
        <strain evidence="7 8">DSM 23737</strain>
    </source>
</reference>
<dbReference type="Proteomes" id="UP000524237">
    <property type="component" value="Unassembled WGS sequence"/>
</dbReference>
<sequence length="297" mass="33271">MPPVLVFLATWHFDAVAVAAIVVYAMLYLLGVRSLRRRGHAWPRRLTAYFFVLGLGSFAWVSFGFLGTYSTELRWAFTTRVVLLLFVVPAGLSLGKPIALALIVLRGKPRRVLRTILRSWPLRLISNAVFATFFALALFMVFVTPFAGVLRQSDISQAIFTIVVPLMGLLIILPASVRNVRVTTFLITAQFLLVFAELMMDAIPGIVIRIQETVTDHVGTVAGVLPLWFPNPLRDQQLSGDLLWAIAEVVDIPVLALLFIVWRRSDKRDAKDVDKLSDEQMDELVKEHLRGPYSAGR</sequence>
<evidence type="ECO:0000256" key="2">
    <source>
        <dbReference type="ARBA" id="ARBA00022475"/>
    </source>
</evidence>
<evidence type="ECO:0000313" key="8">
    <source>
        <dbReference type="Proteomes" id="UP000524237"/>
    </source>
</evidence>
<keyword evidence="3 6" id="KW-0812">Transmembrane</keyword>
<evidence type="ECO:0000256" key="3">
    <source>
        <dbReference type="ARBA" id="ARBA00022692"/>
    </source>
</evidence>